<dbReference type="KEGG" id="knv:Pan216_18480"/>
<accession>A0A518B1Z2</accession>
<evidence type="ECO:0000313" key="1">
    <source>
        <dbReference type="EMBL" id="QDU60995.1"/>
    </source>
</evidence>
<name>A0A518B1Z2_9BACT</name>
<evidence type="ECO:0000313" key="2">
    <source>
        <dbReference type="Proteomes" id="UP000317093"/>
    </source>
</evidence>
<gene>
    <name evidence="1" type="ORF">Pan216_18480</name>
</gene>
<dbReference type="AlphaFoldDB" id="A0A518B1Z2"/>
<protein>
    <submittedName>
        <fullName evidence="1">Uncharacterized protein</fullName>
    </submittedName>
</protein>
<reference evidence="1 2" key="1">
    <citation type="submission" date="2019-02" db="EMBL/GenBank/DDBJ databases">
        <title>Deep-cultivation of Planctomycetes and their phenomic and genomic characterization uncovers novel biology.</title>
        <authorList>
            <person name="Wiegand S."/>
            <person name="Jogler M."/>
            <person name="Boedeker C."/>
            <person name="Pinto D."/>
            <person name="Vollmers J."/>
            <person name="Rivas-Marin E."/>
            <person name="Kohn T."/>
            <person name="Peeters S.H."/>
            <person name="Heuer A."/>
            <person name="Rast P."/>
            <person name="Oberbeckmann S."/>
            <person name="Bunk B."/>
            <person name="Jeske O."/>
            <person name="Meyerdierks A."/>
            <person name="Storesund J.E."/>
            <person name="Kallscheuer N."/>
            <person name="Luecker S."/>
            <person name="Lage O.M."/>
            <person name="Pohl T."/>
            <person name="Merkel B.J."/>
            <person name="Hornburger P."/>
            <person name="Mueller R.-W."/>
            <person name="Bruemmer F."/>
            <person name="Labrenz M."/>
            <person name="Spormann A.M."/>
            <person name="Op den Camp H."/>
            <person name="Overmann J."/>
            <person name="Amann R."/>
            <person name="Jetten M.S.M."/>
            <person name="Mascher T."/>
            <person name="Medema M.H."/>
            <person name="Devos D.P."/>
            <person name="Kaster A.-K."/>
            <person name="Ovreas L."/>
            <person name="Rohde M."/>
            <person name="Galperin M.Y."/>
            <person name="Jogler C."/>
        </authorList>
    </citation>
    <scope>NUCLEOTIDE SEQUENCE [LARGE SCALE GENOMIC DNA]</scope>
    <source>
        <strain evidence="1 2">Pan216</strain>
    </source>
</reference>
<sequence>MDGSEDAEYRCPTVHRTFAGREFDNSAELIPSRVGWDAAEGELRPVLAGASTFVSLGTEFVRKITSAFRGSLGEMGEGMRGR</sequence>
<dbReference type="Proteomes" id="UP000317093">
    <property type="component" value="Chromosome"/>
</dbReference>
<dbReference type="EMBL" id="CP036279">
    <property type="protein sequence ID" value="QDU60995.1"/>
    <property type="molecule type" value="Genomic_DNA"/>
</dbReference>
<proteinExistence type="predicted"/>
<organism evidence="1 2">
    <name type="scientific">Kolteria novifilia</name>
    <dbReference type="NCBI Taxonomy" id="2527975"/>
    <lineage>
        <taxon>Bacteria</taxon>
        <taxon>Pseudomonadati</taxon>
        <taxon>Planctomycetota</taxon>
        <taxon>Planctomycetia</taxon>
        <taxon>Kolteriales</taxon>
        <taxon>Kolteriaceae</taxon>
        <taxon>Kolteria</taxon>
    </lineage>
</organism>
<keyword evidence="2" id="KW-1185">Reference proteome</keyword>